<gene>
    <name evidence="2" type="ORF">AO498_07055</name>
</gene>
<accession>A0A142EM12</accession>
<feature type="domain" description="Haem-binding" evidence="1">
    <location>
        <begin position="47"/>
        <end position="162"/>
    </location>
</feature>
<dbReference type="SUPFAM" id="SSF46626">
    <property type="entry name" value="Cytochrome c"/>
    <property type="match status" value="1"/>
</dbReference>
<dbReference type="Proteomes" id="UP000073816">
    <property type="component" value="Chromosome"/>
</dbReference>
<reference evidence="3" key="1">
    <citation type="submission" date="2015-09" db="EMBL/GenBank/DDBJ databases">
        <title>Complete sequence of Algoriphagus sp. M8-2.</title>
        <authorList>
            <person name="Shintani M."/>
        </authorList>
    </citation>
    <scope>NUCLEOTIDE SEQUENCE [LARGE SCALE GENOMIC DNA]</scope>
    <source>
        <strain evidence="3">M8-2</strain>
    </source>
</reference>
<dbReference type="STRING" id="1727163.AO498_07055"/>
<dbReference type="EMBL" id="CP012836">
    <property type="protein sequence ID" value="AMQ56167.1"/>
    <property type="molecule type" value="Genomic_DNA"/>
</dbReference>
<evidence type="ECO:0000313" key="3">
    <source>
        <dbReference type="Proteomes" id="UP000073816"/>
    </source>
</evidence>
<sequence>MNPQSLESVYFTTFLPNKIALSISYTKFLFNPFSPMKKLAILPIAALAGLLFLQANPKPEADTLAALHPEMPALPADVKAIVQQKCYGCHNPKSKNEKGKAKLDWDALEAAKKSKALATMGKIKETLDEGSMPPARFLESNPDKKLTADEVATLMQWTTGKKK</sequence>
<organism evidence="2 3">
    <name type="scientific">Algoriphagus sanaruensis</name>
    <dbReference type="NCBI Taxonomy" id="1727163"/>
    <lineage>
        <taxon>Bacteria</taxon>
        <taxon>Pseudomonadati</taxon>
        <taxon>Bacteroidota</taxon>
        <taxon>Cytophagia</taxon>
        <taxon>Cytophagales</taxon>
        <taxon>Cyclobacteriaceae</taxon>
        <taxon>Algoriphagus</taxon>
    </lineage>
</organism>
<dbReference type="GO" id="GO:0020037">
    <property type="term" value="F:heme binding"/>
    <property type="evidence" value="ECO:0007669"/>
    <property type="project" value="InterPro"/>
</dbReference>
<dbReference type="Gene3D" id="1.10.760.10">
    <property type="entry name" value="Cytochrome c-like domain"/>
    <property type="match status" value="1"/>
</dbReference>
<dbReference type="PATRIC" id="fig|1727163.4.peg.1462"/>
<dbReference type="InterPro" id="IPR025992">
    <property type="entry name" value="Haem-bd"/>
</dbReference>
<evidence type="ECO:0000259" key="1">
    <source>
        <dbReference type="SMART" id="SM01235"/>
    </source>
</evidence>
<dbReference type="Pfam" id="PF14376">
    <property type="entry name" value="Haem_bd"/>
    <property type="match status" value="1"/>
</dbReference>
<reference evidence="2 3" key="2">
    <citation type="journal article" date="2016" name="Genome Announc.">
        <title>Complete Genome Sequence of Algoriphagus sp. Strain M8-2, Isolated from a Brackish Lake.</title>
        <authorList>
            <person name="Muraguchi Y."/>
            <person name="Kushimoto K."/>
            <person name="Ohtsubo Y."/>
            <person name="Suzuki T."/>
            <person name="Dohra H."/>
            <person name="Kimbara K."/>
            <person name="Shintani M."/>
        </authorList>
    </citation>
    <scope>NUCLEOTIDE SEQUENCE [LARGE SCALE GENOMIC DNA]</scope>
    <source>
        <strain evidence="2 3">M8-2</strain>
    </source>
</reference>
<dbReference type="GO" id="GO:0009055">
    <property type="term" value="F:electron transfer activity"/>
    <property type="evidence" value="ECO:0007669"/>
    <property type="project" value="InterPro"/>
</dbReference>
<dbReference type="AlphaFoldDB" id="A0A142EM12"/>
<dbReference type="KEGG" id="alm:AO498_07055"/>
<keyword evidence="3" id="KW-1185">Reference proteome</keyword>
<protein>
    <recommendedName>
        <fullName evidence="1">Haem-binding domain-containing protein</fullName>
    </recommendedName>
</protein>
<name>A0A142EM12_9BACT</name>
<dbReference type="InterPro" id="IPR036909">
    <property type="entry name" value="Cyt_c-like_dom_sf"/>
</dbReference>
<evidence type="ECO:0000313" key="2">
    <source>
        <dbReference type="EMBL" id="AMQ56167.1"/>
    </source>
</evidence>
<dbReference type="SMART" id="SM01235">
    <property type="entry name" value="Haem_bd"/>
    <property type="match status" value="1"/>
</dbReference>
<proteinExistence type="predicted"/>